<evidence type="ECO:0000256" key="1">
    <source>
        <dbReference type="SAM" id="Phobius"/>
    </source>
</evidence>
<feature type="domain" description="Ice-binding protein C-terminal" evidence="3">
    <location>
        <begin position="227"/>
        <end position="251"/>
    </location>
</feature>
<name>A0A1J5N0F0_9BACT</name>
<dbReference type="NCBIfam" id="TIGR02595">
    <property type="entry name" value="PEP_CTERM"/>
    <property type="match status" value="1"/>
</dbReference>
<gene>
    <name evidence="4" type="ORF">BerOc1_00743</name>
</gene>
<evidence type="ECO:0000313" key="5">
    <source>
        <dbReference type="Proteomes" id="UP000181901"/>
    </source>
</evidence>
<dbReference type="OrthoDB" id="5465043at2"/>
<evidence type="ECO:0000313" key="4">
    <source>
        <dbReference type="EMBL" id="OIQ52269.1"/>
    </source>
</evidence>
<sequence>MKRLIAIALFAICLLQAPYARAYSVAFGDDVNYWSGYGNRNRDVVNGWWVPQNNRDVIGTPDITGGNFIFDGHTLSGIQLNYSSTSRSLVPGDWFFDTNQDGAWDYVLHHTLRVFGDGSISREEFGYGLFALDDLSYENGNRVGYQESFWPRGAEGRHDHPVRAWVDLDDVLSDVGYDGWDYWIAENSLGETNWSDINLDFSGIRAFTYGFAMTCGNDVLFGEALVPAPEPSTFLLLGFGGLGLLLYGRRRKRFF</sequence>
<feature type="signal peptide" evidence="2">
    <location>
        <begin position="1"/>
        <end position="22"/>
    </location>
</feature>
<reference evidence="4 5" key="1">
    <citation type="submission" date="2015-09" db="EMBL/GenBank/DDBJ databases">
        <title>Genome of Desulfovibrio dechloracetivorans BerOc1, a mercury methylating strain isolated from highly hydrocarbons and metals contaminated coastal sediments.</title>
        <authorList>
            <person name="Goni Urriza M."/>
            <person name="Gassie C."/>
            <person name="Bouchez O."/>
            <person name="Klopp C."/>
            <person name="Ranchou-Peyruse A."/>
            <person name="Remy G."/>
        </authorList>
    </citation>
    <scope>NUCLEOTIDE SEQUENCE [LARGE SCALE GENOMIC DNA]</scope>
    <source>
        <strain evidence="4 5">BerOc1</strain>
    </source>
</reference>
<evidence type="ECO:0000256" key="2">
    <source>
        <dbReference type="SAM" id="SignalP"/>
    </source>
</evidence>
<dbReference type="InterPro" id="IPR013424">
    <property type="entry name" value="Ice-binding_C"/>
</dbReference>
<feature type="transmembrane region" description="Helical" evidence="1">
    <location>
        <begin position="231"/>
        <end position="248"/>
    </location>
</feature>
<keyword evidence="1" id="KW-1133">Transmembrane helix</keyword>
<comment type="caution">
    <text evidence="4">The sequence shown here is derived from an EMBL/GenBank/DDBJ whole genome shotgun (WGS) entry which is preliminary data.</text>
</comment>
<evidence type="ECO:0000259" key="3">
    <source>
        <dbReference type="Pfam" id="PF07589"/>
    </source>
</evidence>
<keyword evidence="5" id="KW-1185">Reference proteome</keyword>
<dbReference type="Pfam" id="PF07589">
    <property type="entry name" value="PEP-CTERM"/>
    <property type="match status" value="1"/>
</dbReference>
<accession>A0A1J5N0F0</accession>
<dbReference type="Proteomes" id="UP000181901">
    <property type="component" value="Unassembled WGS sequence"/>
</dbReference>
<protein>
    <submittedName>
        <fullName evidence="4">PEP-CTERM motif protein</fullName>
    </submittedName>
</protein>
<keyword evidence="1" id="KW-0812">Transmembrane</keyword>
<dbReference type="EMBL" id="LKAQ01000001">
    <property type="protein sequence ID" value="OIQ52269.1"/>
    <property type="molecule type" value="Genomic_DNA"/>
</dbReference>
<keyword evidence="2" id="KW-0732">Signal</keyword>
<feature type="chain" id="PRO_5009635470" evidence="2">
    <location>
        <begin position="23"/>
        <end position="255"/>
    </location>
</feature>
<keyword evidence="1" id="KW-0472">Membrane</keyword>
<dbReference type="RefSeq" id="WP_071544344.1">
    <property type="nucleotide sequence ID" value="NZ_LKAQ01000001.1"/>
</dbReference>
<organism evidence="4 5">
    <name type="scientific">Pseudodesulfovibrio hydrargyri</name>
    <dbReference type="NCBI Taxonomy" id="2125990"/>
    <lineage>
        <taxon>Bacteria</taxon>
        <taxon>Pseudomonadati</taxon>
        <taxon>Thermodesulfobacteriota</taxon>
        <taxon>Desulfovibrionia</taxon>
        <taxon>Desulfovibrionales</taxon>
        <taxon>Desulfovibrionaceae</taxon>
    </lineage>
</organism>
<dbReference type="AlphaFoldDB" id="A0A1J5N0F0"/>
<proteinExistence type="predicted"/>